<protein>
    <submittedName>
        <fullName evidence="2">Uncharacterized protein</fullName>
    </submittedName>
</protein>
<keyword evidence="3" id="KW-1185">Reference proteome</keyword>
<dbReference type="Proteomes" id="UP000218785">
    <property type="component" value="Chromosome"/>
</dbReference>
<evidence type="ECO:0000313" key="2">
    <source>
        <dbReference type="EMBL" id="BAZ00392.1"/>
    </source>
</evidence>
<reference evidence="2 3" key="1">
    <citation type="submission" date="2017-06" db="EMBL/GenBank/DDBJ databases">
        <title>Genome sequencing of cyanobaciteial culture collection at National Institute for Environmental Studies (NIES).</title>
        <authorList>
            <person name="Hirose Y."/>
            <person name="Shimura Y."/>
            <person name="Fujisawa T."/>
            <person name="Nakamura Y."/>
            <person name="Kawachi M."/>
        </authorList>
    </citation>
    <scope>NUCLEOTIDE SEQUENCE [LARGE SCALE GENOMIC DNA]</scope>
    <source>
        <strain evidence="2 3">NIES-37</strain>
    </source>
</reference>
<evidence type="ECO:0000256" key="1">
    <source>
        <dbReference type="SAM" id="Phobius"/>
    </source>
</evidence>
<sequence>MRRPFIYFLLFLISLIILTLWWPINDSTCDAEAFLSSKTQKFQVQAAKVIVQPWRGKHHVYGVFMVPNEYKESPFFVLTVKGFGNECAKPFGYKQYYDGISAAPGTHLLREYIRTRTALRLILQGLYNQLNDKNNWTLTYPRP</sequence>
<keyword evidence="1" id="KW-0812">Transmembrane</keyword>
<gene>
    <name evidence="2" type="ORF">NIES37_43830</name>
</gene>
<organism evidence="2 3">
    <name type="scientific">Tolypothrix tenuis PCC 7101</name>
    <dbReference type="NCBI Taxonomy" id="231146"/>
    <lineage>
        <taxon>Bacteria</taxon>
        <taxon>Bacillati</taxon>
        <taxon>Cyanobacteriota</taxon>
        <taxon>Cyanophyceae</taxon>
        <taxon>Nostocales</taxon>
        <taxon>Tolypothrichaceae</taxon>
        <taxon>Tolypothrix</taxon>
    </lineage>
</organism>
<feature type="transmembrane region" description="Helical" evidence="1">
    <location>
        <begin position="5"/>
        <end position="24"/>
    </location>
</feature>
<keyword evidence="1" id="KW-1133">Transmembrane helix</keyword>
<name>A0A1Z4N403_9CYAN</name>
<dbReference type="KEGG" id="ttq:NIES37_43830"/>
<dbReference type="RefSeq" id="WP_096579235.1">
    <property type="nucleotide sequence ID" value="NZ_CAWNJS010000001.1"/>
</dbReference>
<dbReference type="EMBL" id="AP018248">
    <property type="protein sequence ID" value="BAZ00392.1"/>
    <property type="molecule type" value="Genomic_DNA"/>
</dbReference>
<evidence type="ECO:0000313" key="3">
    <source>
        <dbReference type="Proteomes" id="UP000218785"/>
    </source>
</evidence>
<keyword evidence="1" id="KW-0472">Membrane</keyword>
<dbReference type="AlphaFoldDB" id="A0A1Z4N403"/>
<accession>A0A1Z4N403</accession>
<proteinExistence type="predicted"/>